<accession>A0A8S1CBR6</accession>
<dbReference type="SUPFAM" id="SSF52047">
    <property type="entry name" value="RNI-like"/>
    <property type="match status" value="1"/>
</dbReference>
<sequence length="598" mass="68728">MRDEVEDSRSMHDFENIRNCEEVVAKILELGLRKKRSRILRLLDLSLETIYKNVHMVAKLPGNGYGNLPNTLLCRLLEMCKRSDDHVENLSRNFELCTLVIGFPNSSLQTLDILGMAKMNMNACKHIFRLALRNCPKLEHVSAPCPLMPTASKRKTLELAQIIAFSWKRLKTLNLVGFYVTDAAMKFISKNLPNLQKINLSITTEKFSEVGTFHLLGMKKLADLELYFKNYVEEFYFFTRLMMAIGSKFPNLQRLHINNFVESRYVSTDFAMLLSICHPEMKRKMLLQQASVTELMLSQWPSNIHVDTLIVHPKPNNIHLNSLSCGIPCGVSELILLDPDDPDLLYELLEKLGPKLKRLKISEYLGNVGFVLPGTLDLYKVVSLCPKLEHFSTNSTMQMAIVSTFNLKPEYFSNFKSFELEGENTIRSDDSLLPFINLFQMVLKGSRKYKILELQNAYLLRETATFLANNSDCLSQVEVFNAVVNRKELLTDICSIGKLLMIRSPLLRRIEIHGACWDSLPHWFLLMAYELGVQVECKSDFLYIGNMKLNPIHIFNTSNSDVFVSNKSPLISPFFQRFFPELVPYYKLLTYVGMSYEL</sequence>
<evidence type="ECO:0008006" key="3">
    <source>
        <dbReference type="Google" id="ProtNLM"/>
    </source>
</evidence>
<dbReference type="PANTHER" id="PTHR13318">
    <property type="entry name" value="PARTNER OF PAIRED, ISOFORM B-RELATED"/>
    <property type="match status" value="1"/>
</dbReference>
<dbReference type="Proteomes" id="UP000494165">
    <property type="component" value="Unassembled WGS sequence"/>
</dbReference>
<evidence type="ECO:0000313" key="2">
    <source>
        <dbReference type="Proteomes" id="UP000494165"/>
    </source>
</evidence>
<comment type="caution">
    <text evidence="1">The sequence shown here is derived from an EMBL/GenBank/DDBJ whole genome shotgun (WGS) entry which is preliminary data.</text>
</comment>
<organism evidence="1 2">
    <name type="scientific">Cloeon dipterum</name>
    <dbReference type="NCBI Taxonomy" id="197152"/>
    <lineage>
        <taxon>Eukaryota</taxon>
        <taxon>Metazoa</taxon>
        <taxon>Ecdysozoa</taxon>
        <taxon>Arthropoda</taxon>
        <taxon>Hexapoda</taxon>
        <taxon>Insecta</taxon>
        <taxon>Pterygota</taxon>
        <taxon>Palaeoptera</taxon>
        <taxon>Ephemeroptera</taxon>
        <taxon>Pisciforma</taxon>
        <taxon>Baetidae</taxon>
        <taxon>Cloeon</taxon>
    </lineage>
</organism>
<keyword evidence="2" id="KW-1185">Reference proteome</keyword>
<name>A0A8S1CBR6_9INSE</name>
<dbReference type="AlphaFoldDB" id="A0A8S1CBR6"/>
<protein>
    <recommendedName>
        <fullName evidence="3">F-box domain-containing protein</fullName>
    </recommendedName>
</protein>
<evidence type="ECO:0000313" key="1">
    <source>
        <dbReference type="EMBL" id="CAB3365676.1"/>
    </source>
</evidence>
<reference evidence="1 2" key="1">
    <citation type="submission" date="2020-04" db="EMBL/GenBank/DDBJ databases">
        <authorList>
            <person name="Alioto T."/>
            <person name="Alioto T."/>
            <person name="Gomez Garrido J."/>
        </authorList>
    </citation>
    <scope>NUCLEOTIDE SEQUENCE [LARGE SCALE GENOMIC DNA]</scope>
</reference>
<dbReference type="EMBL" id="CADEPI010000021">
    <property type="protein sequence ID" value="CAB3365676.1"/>
    <property type="molecule type" value="Genomic_DNA"/>
</dbReference>
<dbReference type="InterPro" id="IPR032675">
    <property type="entry name" value="LRR_dom_sf"/>
</dbReference>
<dbReference type="Gene3D" id="3.80.10.10">
    <property type="entry name" value="Ribonuclease Inhibitor"/>
    <property type="match status" value="1"/>
</dbReference>
<dbReference type="GO" id="GO:0031146">
    <property type="term" value="P:SCF-dependent proteasomal ubiquitin-dependent protein catabolic process"/>
    <property type="evidence" value="ECO:0007669"/>
    <property type="project" value="TreeGrafter"/>
</dbReference>
<gene>
    <name evidence="1" type="ORF">CLODIP_2_CD05557</name>
</gene>
<proteinExistence type="predicted"/>
<dbReference type="GO" id="GO:0019005">
    <property type="term" value="C:SCF ubiquitin ligase complex"/>
    <property type="evidence" value="ECO:0007669"/>
    <property type="project" value="TreeGrafter"/>
</dbReference>